<feature type="non-terminal residue" evidence="1">
    <location>
        <position position="55"/>
    </location>
</feature>
<proteinExistence type="predicted"/>
<name>A0A8H5I2H5_9HYPO</name>
<keyword evidence="2" id="KW-1185">Reference proteome</keyword>
<dbReference type="Proteomes" id="UP000522262">
    <property type="component" value="Unassembled WGS sequence"/>
</dbReference>
<gene>
    <name evidence="1" type="ORF">FMEXI_14538</name>
</gene>
<reference evidence="1 2" key="1">
    <citation type="submission" date="2020-05" db="EMBL/GenBank/DDBJ databases">
        <title>Identification and distribution of gene clusters putatively required for synthesis of sphingolipid metabolism inhibitors in phylogenetically diverse species of the filamentous fungus Fusarium.</title>
        <authorList>
            <person name="Kim H.-S."/>
            <person name="Busman M."/>
            <person name="Brown D.W."/>
            <person name="Divon H."/>
            <person name="Uhlig S."/>
            <person name="Proctor R.H."/>
        </authorList>
    </citation>
    <scope>NUCLEOTIDE SEQUENCE [LARGE SCALE GENOMIC DNA]</scope>
    <source>
        <strain evidence="1 2">NRRL 53147</strain>
    </source>
</reference>
<sequence length="55" mass="5783">MASALLRSTPALRAGLRARSTPLAAMATTSFVRNKATLPDLPCTTPPTPIIPDLH</sequence>
<comment type="caution">
    <text evidence="1">The sequence shown here is derived from an EMBL/GenBank/DDBJ whole genome shotgun (WGS) entry which is preliminary data.</text>
</comment>
<organism evidence="1 2">
    <name type="scientific">Fusarium mexicanum</name>
    <dbReference type="NCBI Taxonomy" id="751941"/>
    <lineage>
        <taxon>Eukaryota</taxon>
        <taxon>Fungi</taxon>
        <taxon>Dikarya</taxon>
        <taxon>Ascomycota</taxon>
        <taxon>Pezizomycotina</taxon>
        <taxon>Sordariomycetes</taxon>
        <taxon>Hypocreomycetidae</taxon>
        <taxon>Hypocreales</taxon>
        <taxon>Nectriaceae</taxon>
        <taxon>Fusarium</taxon>
        <taxon>Fusarium fujikuroi species complex</taxon>
    </lineage>
</organism>
<protein>
    <submittedName>
        <fullName evidence="1">Superoxide dismutase Fe-Mn family</fullName>
    </submittedName>
</protein>
<evidence type="ECO:0000313" key="1">
    <source>
        <dbReference type="EMBL" id="KAF5528765.1"/>
    </source>
</evidence>
<evidence type="ECO:0000313" key="2">
    <source>
        <dbReference type="Proteomes" id="UP000522262"/>
    </source>
</evidence>
<dbReference type="AlphaFoldDB" id="A0A8H5I2H5"/>
<accession>A0A8H5I2H5</accession>
<dbReference type="EMBL" id="JAAOAM010000879">
    <property type="protein sequence ID" value="KAF5528765.1"/>
    <property type="molecule type" value="Genomic_DNA"/>
</dbReference>